<dbReference type="NCBIfam" id="NF008233">
    <property type="entry name" value="PRK11000.1"/>
    <property type="match status" value="1"/>
</dbReference>
<evidence type="ECO:0000256" key="8">
    <source>
        <dbReference type="ARBA" id="ARBA00023136"/>
    </source>
</evidence>
<dbReference type="Gene3D" id="2.40.50.100">
    <property type="match status" value="1"/>
</dbReference>
<dbReference type="InterPro" id="IPR015855">
    <property type="entry name" value="ABC_transpr_MalK-like"/>
</dbReference>
<name>A0A2X3CXE6_KLEPN</name>
<protein>
    <submittedName>
        <fullName evidence="10">Maltoporin</fullName>
        <ecNumber evidence="10">3.6.3.19</ecNumber>
    </submittedName>
</protein>
<keyword evidence="7" id="KW-1278">Translocase</keyword>
<dbReference type="PANTHER" id="PTHR43875">
    <property type="entry name" value="MALTODEXTRIN IMPORT ATP-BINDING PROTEIN MSMX"/>
    <property type="match status" value="1"/>
</dbReference>
<keyword evidence="4" id="KW-0762">Sugar transport</keyword>
<dbReference type="GO" id="GO:0055052">
    <property type="term" value="C:ATP-binding cassette (ABC) transporter complex, substrate-binding subunit-containing"/>
    <property type="evidence" value="ECO:0007669"/>
    <property type="project" value="TreeGrafter"/>
</dbReference>
<dbReference type="InterPro" id="IPR017871">
    <property type="entry name" value="ABC_transporter-like_CS"/>
</dbReference>
<dbReference type="InterPro" id="IPR003192">
    <property type="entry name" value="Porin_LamB"/>
</dbReference>
<dbReference type="CDD" id="cd03301">
    <property type="entry name" value="ABC_MalK_N"/>
    <property type="match status" value="1"/>
</dbReference>
<gene>
    <name evidence="10" type="primary">malK_2</name>
    <name evidence="10" type="ORF">NCTC9128_04184</name>
</gene>
<dbReference type="SMART" id="SM00382">
    <property type="entry name" value="AAA"/>
    <property type="match status" value="1"/>
</dbReference>
<keyword evidence="5" id="KW-0547">Nucleotide-binding</keyword>
<dbReference type="InterPro" id="IPR012340">
    <property type="entry name" value="NA-bd_OB-fold"/>
</dbReference>
<dbReference type="SUPFAM" id="SSF50331">
    <property type="entry name" value="MOP-like"/>
    <property type="match status" value="1"/>
</dbReference>
<dbReference type="InterPro" id="IPR047641">
    <property type="entry name" value="ABC_transpr_MalK/UgpC-like"/>
</dbReference>
<evidence type="ECO:0000256" key="5">
    <source>
        <dbReference type="ARBA" id="ARBA00022741"/>
    </source>
</evidence>
<dbReference type="NCBIfam" id="NF008653">
    <property type="entry name" value="PRK11650.1"/>
    <property type="match status" value="1"/>
</dbReference>
<keyword evidence="2" id="KW-1003">Cell membrane</keyword>
<dbReference type="InterPro" id="IPR027417">
    <property type="entry name" value="P-loop_NTPase"/>
</dbReference>
<dbReference type="GO" id="GO:0016887">
    <property type="term" value="F:ATP hydrolysis activity"/>
    <property type="evidence" value="ECO:0007669"/>
    <property type="project" value="InterPro"/>
</dbReference>
<keyword evidence="10" id="KW-0378">Hydrolase</keyword>
<keyword evidence="6" id="KW-0067">ATP-binding</keyword>
<dbReference type="InterPro" id="IPR003593">
    <property type="entry name" value="AAA+_ATPase"/>
</dbReference>
<proteinExistence type="predicted"/>
<dbReference type="NCBIfam" id="NF006860">
    <property type="entry name" value="PRK09360.1"/>
    <property type="match status" value="1"/>
</dbReference>
<evidence type="ECO:0000259" key="9">
    <source>
        <dbReference type="PROSITE" id="PS50893"/>
    </source>
</evidence>
<dbReference type="SUPFAM" id="SSF52540">
    <property type="entry name" value="P-loop containing nucleoside triphosphate hydrolases"/>
    <property type="match status" value="1"/>
</dbReference>
<keyword evidence="8" id="KW-0472">Membrane</keyword>
<dbReference type="PROSITE" id="PS00211">
    <property type="entry name" value="ABC_TRANSPORTER_1"/>
    <property type="match status" value="1"/>
</dbReference>
<dbReference type="GO" id="GO:0005524">
    <property type="term" value="F:ATP binding"/>
    <property type="evidence" value="ECO:0007669"/>
    <property type="project" value="UniProtKB-KW"/>
</dbReference>
<dbReference type="GO" id="GO:1990060">
    <property type="term" value="C:maltose transport complex"/>
    <property type="evidence" value="ECO:0007669"/>
    <property type="project" value="TreeGrafter"/>
</dbReference>
<dbReference type="Pfam" id="PF00005">
    <property type="entry name" value="ABC_tran"/>
    <property type="match status" value="1"/>
</dbReference>
<dbReference type="Gene3D" id="2.40.50.140">
    <property type="entry name" value="Nucleic acid-binding proteins"/>
    <property type="match status" value="1"/>
</dbReference>
<dbReference type="InterPro" id="IPR008995">
    <property type="entry name" value="Mo/tungstate-bd_C_term_dom"/>
</dbReference>
<dbReference type="InterPro" id="IPR003439">
    <property type="entry name" value="ABC_transporter-like_ATP-bd"/>
</dbReference>
<dbReference type="Gene3D" id="2.40.170.10">
    <property type="entry name" value="Porin, LamB type"/>
    <property type="match status" value="1"/>
</dbReference>
<evidence type="ECO:0000256" key="1">
    <source>
        <dbReference type="ARBA" id="ARBA00022448"/>
    </source>
</evidence>
<dbReference type="Pfam" id="PF17912">
    <property type="entry name" value="OB_MalK"/>
    <property type="match status" value="1"/>
</dbReference>
<keyword evidence="1" id="KW-0813">Transport</keyword>
<evidence type="ECO:0000256" key="2">
    <source>
        <dbReference type="ARBA" id="ARBA00022475"/>
    </source>
</evidence>
<evidence type="ECO:0000313" key="11">
    <source>
        <dbReference type="Proteomes" id="UP000251088"/>
    </source>
</evidence>
<sequence length="785" mass="86915">MASVQLRNVTKAWGDVVVSKDINLDIHEGEFVVFVGPSGCGKSTLLRMIAGLETITSGDLFIGDTRMNEIPPAERGVGMVFQSYALYPHLSVAENMSFGLKLAGAKKDLINQRVTQVAEVLQLAHLLERKPKALSGGQRQRVAIGRTLVAEPSVFLLDEPLSNLDAALRVQMRIEISRLHKRLGRTMIYVTHDQVEAMTLADKIVVLDAGRVAQVGKPLELYHYPADRFVAGFIGSPKMNFLPVKVTATAIDQVQVELPNRQQIWLPVDSANVQAGANMSLGIRPEHLLPSDIADVTLEGEVQVVEQLGHETQIHIQIPAIRQNLVYRQNDVVLVEEEPHSLSVCRQNVAIYSVRMAPLVVGCIKEPGRVRLPIKKARTRLAIYRRSVQRKAMISGDRMMITLRKLPLAVAVAAGVMSAQALAVDFHGYARSGIGWTGSGGEQQCFKATGAQSKYRLGNECETYAELKLGQDLWKEGDKSFYFDTNVAYSVNQEDDWESTSPAFREANIQGKNLIDWLPGSTLWAGKRFYQRHDVHMIDFYYWDISGPGAGLENVDLGFGKLSLAATRNSESGGSYTFSSDDTKKYAAKTANDVFDIRLAGLETNPGGVLELGVDYGRANPQDDYRLEDGASKDGWMWTGEHTQSIWGGFNKFVVQYATDAMTSWNSGHSQGTSIDNNGSMIRVLDHGAMDFNDDWGLMYVAMYQDVDLDSKNGSTWYTVGCPSDVQMDADHEHPAGNRLRQREIPAYQRKQQPVQNYSGSTVAGRQQRLVSSGYPYLRNLCEVG</sequence>
<dbReference type="Gene3D" id="3.40.50.300">
    <property type="entry name" value="P-loop containing nucleotide triphosphate hydrolases"/>
    <property type="match status" value="1"/>
</dbReference>
<evidence type="ECO:0000256" key="3">
    <source>
        <dbReference type="ARBA" id="ARBA00022519"/>
    </source>
</evidence>
<evidence type="ECO:0000256" key="7">
    <source>
        <dbReference type="ARBA" id="ARBA00022967"/>
    </source>
</evidence>
<dbReference type="FunFam" id="2.40.50.100:FF:000014">
    <property type="entry name" value="Maltose/maltodextrin import ATP-binding protein MalK"/>
    <property type="match status" value="1"/>
</dbReference>
<dbReference type="CDD" id="cd01346">
    <property type="entry name" value="Maltoporin-like"/>
    <property type="match status" value="1"/>
</dbReference>
<evidence type="ECO:0000256" key="6">
    <source>
        <dbReference type="ARBA" id="ARBA00022840"/>
    </source>
</evidence>
<keyword evidence="3" id="KW-0997">Cell inner membrane</keyword>
<organism evidence="10 11">
    <name type="scientific">Klebsiella pneumoniae</name>
    <dbReference type="NCBI Taxonomy" id="573"/>
    <lineage>
        <taxon>Bacteria</taxon>
        <taxon>Pseudomonadati</taxon>
        <taxon>Pseudomonadota</taxon>
        <taxon>Gammaproteobacteria</taxon>
        <taxon>Enterobacterales</taxon>
        <taxon>Enterobacteriaceae</taxon>
        <taxon>Klebsiella/Raoultella group</taxon>
        <taxon>Klebsiella</taxon>
        <taxon>Klebsiella pneumoniae complex</taxon>
    </lineage>
</organism>
<dbReference type="SUPFAM" id="SSF56935">
    <property type="entry name" value="Porins"/>
    <property type="match status" value="1"/>
</dbReference>
<dbReference type="InterPro" id="IPR040582">
    <property type="entry name" value="OB_MalK-like"/>
</dbReference>
<dbReference type="EMBL" id="UAWN01000012">
    <property type="protein sequence ID" value="SQC16426.1"/>
    <property type="molecule type" value="Genomic_DNA"/>
</dbReference>
<dbReference type="EC" id="3.6.3.19" evidence="10"/>
<evidence type="ECO:0000313" key="10">
    <source>
        <dbReference type="EMBL" id="SQC16426.1"/>
    </source>
</evidence>
<accession>A0A2X3CXE6</accession>
<dbReference type="Proteomes" id="UP000251088">
    <property type="component" value="Unassembled WGS sequence"/>
</dbReference>
<evidence type="ECO:0000256" key="4">
    <source>
        <dbReference type="ARBA" id="ARBA00022597"/>
    </source>
</evidence>
<dbReference type="PROSITE" id="PS50893">
    <property type="entry name" value="ABC_TRANSPORTER_2"/>
    <property type="match status" value="1"/>
</dbReference>
<dbReference type="InterPro" id="IPR036998">
    <property type="entry name" value="Porin_LamB_sf"/>
</dbReference>
<dbReference type="FunFam" id="3.40.50.300:FF:000042">
    <property type="entry name" value="Maltose/maltodextrin ABC transporter, ATP-binding protein"/>
    <property type="match status" value="1"/>
</dbReference>
<dbReference type="PANTHER" id="PTHR43875:SF3">
    <property type="entry name" value="MALTOSE_MALTODEXTRIN IMPORT ATP-BINDING PROTEIN MALK"/>
    <property type="match status" value="1"/>
</dbReference>
<dbReference type="AlphaFoldDB" id="A0A2X3CXE6"/>
<reference evidence="10 11" key="1">
    <citation type="submission" date="2018-06" db="EMBL/GenBank/DDBJ databases">
        <authorList>
            <consortium name="Pathogen Informatics"/>
            <person name="Doyle S."/>
        </authorList>
    </citation>
    <scope>NUCLEOTIDE SEQUENCE [LARGE SCALE GENOMIC DNA]</scope>
    <source>
        <strain evidence="10 11">NCTC9128</strain>
    </source>
</reference>
<dbReference type="GO" id="GO:0015288">
    <property type="term" value="F:porin activity"/>
    <property type="evidence" value="ECO:0007669"/>
    <property type="project" value="InterPro"/>
</dbReference>
<dbReference type="Pfam" id="PF02264">
    <property type="entry name" value="LamB"/>
    <property type="match status" value="1"/>
</dbReference>
<dbReference type="GO" id="GO:0015423">
    <property type="term" value="F:ABC-type maltose transporter activity"/>
    <property type="evidence" value="ECO:0007669"/>
    <property type="project" value="TreeGrafter"/>
</dbReference>
<feature type="domain" description="ABC transporter" evidence="9">
    <location>
        <begin position="4"/>
        <end position="234"/>
    </location>
</feature>